<protein>
    <recommendedName>
        <fullName evidence="6">ABC transporter domain-containing protein</fullName>
    </recommendedName>
</protein>
<accession>A0A0S7XRR8</accession>
<dbReference type="PANTHER" id="PTHR43820">
    <property type="entry name" value="HIGH-AFFINITY BRANCHED-CHAIN AMINO ACID TRANSPORT ATP-BINDING PROTEIN LIVF"/>
    <property type="match status" value="1"/>
</dbReference>
<comment type="similarity">
    <text evidence="1">Belongs to the ABC transporter superfamily.</text>
</comment>
<dbReference type="AlphaFoldDB" id="A0A0S7XRR8"/>
<dbReference type="Pfam" id="PF00005">
    <property type="entry name" value="ABC_tran"/>
    <property type="match status" value="1"/>
</dbReference>
<evidence type="ECO:0000256" key="4">
    <source>
        <dbReference type="ARBA" id="ARBA00022840"/>
    </source>
</evidence>
<keyword evidence="5" id="KW-0029">Amino-acid transport</keyword>
<organism evidence="7 8">
    <name type="scientific">candidate division KD3-62 bacterium DG_56</name>
    <dbReference type="NCBI Taxonomy" id="1704032"/>
    <lineage>
        <taxon>Bacteria</taxon>
        <taxon>candidate division KD3-62</taxon>
    </lineage>
</organism>
<dbReference type="EMBL" id="LIZY01000018">
    <property type="protein sequence ID" value="KPJ64588.1"/>
    <property type="molecule type" value="Genomic_DNA"/>
</dbReference>
<name>A0A0S7XRR8_9BACT</name>
<evidence type="ECO:0000256" key="3">
    <source>
        <dbReference type="ARBA" id="ARBA00022741"/>
    </source>
</evidence>
<sequence length="244" mass="26565">MLRVSSVITYHGAVQALKGVSLHVTQGEIVTIVGANGAGKTTLLTTISGLTPAARGTVHFADQEITRWPSQRIVNAGICQVPEGRQLFGEMSVDDNLTLGAYQRSRPDKRSLPAELDALFELFPVLYERRRQRAGTLSGGEQQMLGIARALMAAPKLLLLDEPSVGLAPRVARDIFRVIASLRKRGTTMLLVEQNARAALQVADRGYVMETGAIVLEGTAQELLDDKEVQRAYLGKGYGQQPWE</sequence>
<reference evidence="7 8" key="1">
    <citation type="journal article" date="2015" name="Microbiome">
        <title>Genomic resolution of linkages in carbon, nitrogen, and sulfur cycling among widespread estuary sediment bacteria.</title>
        <authorList>
            <person name="Baker B.J."/>
            <person name="Lazar C.S."/>
            <person name="Teske A.P."/>
            <person name="Dick G.J."/>
        </authorList>
    </citation>
    <scope>NUCLEOTIDE SEQUENCE [LARGE SCALE GENOMIC DNA]</scope>
    <source>
        <strain evidence="7">DG_56</strain>
    </source>
</reference>
<evidence type="ECO:0000313" key="7">
    <source>
        <dbReference type="EMBL" id="KPJ64588.1"/>
    </source>
</evidence>
<keyword evidence="3" id="KW-0547">Nucleotide-binding</keyword>
<proteinExistence type="inferred from homology"/>
<dbReference type="PROSITE" id="PS50893">
    <property type="entry name" value="ABC_TRANSPORTER_2"/>
    <property type="match status" value="1"/>
</dbReference>
<dbReference type="PANTHER" id="PTHR43820:SF3">
    <property type="entry name" value="BRANCHED-CHAIN AMINO ACID TRANSPORT SYSTEM,ATP-BINDING PROTEIN"/>
    <property type="match status" value="1"/>
</dbReference>
<dbReference type="PROSITE" id="PS00211">
    <property type="entry name" value="ABC_TRANSPORTER_1"/>
    <property type="match status" value="1"/>
</dbReference>
<dbReference type="PATRIC" id="fig|1704032.3.peg.1168"/>
<keyword evidence="4" id="KW-0067">ATP-binding</keyword>
<keyword evidence="2" id="KW-0813">Transport</keyword>
<dbReference type="Gene3D" id="3.40.50.300">
    <property type="entry name" value="P-loop containing nucleotide triphosphate hydrolases"/>
    <property type="match status" value="1"/>
</dbReference>
<dbReference type="InterPro" id="IPR052156">
    <property type="entry name" value="BCAA_Transport_ATP-bd_LivF"/>
</dbReference>
<feature type="domain" description="ABC transporter" evidence="6">
    <location>
        <begin position="2"/>
        <end position="236"/>
    </location>
</feature>
<evidence type="ECO:0000313" key="8">
    <source>
        <dbReference type="Proteomes" id="UP000052020"/>
    </source>
</evidence>
<dbReference type="GO" id="GO:0015658">
    <property type="term" value="F:branched-chain amino acid transmembrane transporter activity"/>
    <property type="evidence" value="ECO:0007669"/>
    <property type="project" value="TreeGrafter"/>
</dbReference>
<gene>
    <name evidence="7" type="ORF">AMK68_01250</name>
</gene>
<dbReference type="Proteomes" id="UP000052020">
    <property type="component" value="Unassembled WGS sequence"/>
</dbReference>
<dbReference type="InterPro" id="IPR017871">
    <property type="entry name" value="ABC_transporter-like_CS"/>
</dbReference>
<evidence type="ECO:0000256" key="5">
    <source>
        <dbReference type="ARBA" id="ARBA00022970"/>
    </source>
</evidence>
<dbReference type="SUPFAM" id="SSF52540">
    <property type="entry name" value="P-loop containing nucleoside triphosphate hydrolases"/>
    <property type="match status" value="1"/>
</dbReference>
<dbReference type="GO" id="GO:0015807">
    <property type="term" value="P:L-amino acid transport"/>
    <property type="evidence" value="ECO:0007669"/>
    <property type="project" value="TreeGrafter"/>
</dbReference>
<dbReference type="InterPro" id="IPR003593">
    <property type="entry name" value="AAA+_ATPase"/>
</dbReference>
<comment type="caution">
    <text evidence="7">The sequence shown here is derived from an EMBL/GenBank/DDBJ whole genome shotgun (WGS) entry which is preliminary data.</text>
</comment>
<evidence type="ECO:0000256" key="2">
    <source>
        <dbReference type="ARBA" id="ARBA00022448"/>
    </source>
</evidence>
<dbReference type="CDD" id="cd03224">
    <property type="entry name" value="ABC_TM1139_LivF_branched"/>
    <property type="match status" value="1"/>
</dbReference>
<evidence type="ECO:0000259" key="6">
    <source>
        <dbReference type="PROSITE" id="PS50893"/>
    </source>
</evidence>
<dbReference type="GO" id="GO:0005524">
    <property type="term" value="F:ATP binding"/>
    <property type="evidence" value="ECO:0007669"/>
    <property type="project" value="UniProtKB-KW"/>
</dbReference>
<dbReference type="GO" id="GO:0016887">
    <property type="term" value="F:ATP hydrolysis activity"/>
    <property type="evidence" value="ECO:0007669"/>
    <property type="project" value="InterPro"/>
</dbReference>
<evidence type="ECO:0000256" key="1">
    <source>
        <dbReference type="ARBA" id="ARBA00005417"/>
    </source>
</evidence>
<dbReference type="InterPro" id="IPR027417">
    <property type="entry name" value="P-loop_NTPase"/>
</dbReference>
<dbReference type="SMART" id="SM00382">
    <property type="entry name" value="AAA"/>
    <property type="match status" value="1"/>
</dbReference>
<dbReference type="InterPro" id="IPR003439">
    <property type="entry name" value="ABC_transporter-like_ATP-bd"/>
</dbReference>